<dbReference type="EC" id="7.2.2.21" evidence="7"/>
<dbReference type="InterPro" id="IPR051014">
    <property type="entry name" value="Cation_Transport_ATPase_IB"/>
</dbReference>
<evidence type="ECO:0000256" key="9">
    <source>
        <dbReference type="RuleBase" id="RU362081"/>
    </source>
</evidence>
<keyword evidence="9" id="KW-0067">ATP-binding</keyword>
<dbReference type="Gene3D" id="3.40.1110.10">
    <property type="entry name" value="Calcium-transporting ATPase, cytoplasmic domain N"/>
    <property type="match status" value="1"/>
</dbReference>
<keyword evidence="9" id="KW-1003">Cell membrane</keyword>
<dbReference type="Gene3D" id="2.70.150.10">
    <property type="entry name" value="Calcium-transporting ATPase, cytoplasmic transduction domain A"/>
    <property type="match status" value="1"/>
</dbReference>
<keyword evidence="6 9" id="KW-0472">Membrane</keyword>
<keyword evidence="12" id="KW-1185">Reference proteome</keyword>
<feature type="transmembrane region" description="Helical" evidence="9">
    <location>
        <begin position="62"/>
        <end position="88"/>
    </location>
</feature>
<dbReference type="Pfam" id="PF00122">
    <property type="entry name" value="E1-E2_ATPase"/>
    <property type="match status" value="1"/>
</dbReference>
<protein>
    <recommendedName>
        <fullName evidence="7">Cd(2+)-exporting ATPase</fullName>
        <ecNumber evidence="7">7.2.2.21</ecNumber>
    </recommendedName>
</protein>
<dbReference type="Pfam" id="PF00702">
    <property type="entry name" value="Hydrolase"/>
    <property type="match status" value="1"/>
</dbReference>
<evidence type="ECO:0000256" key="4">
    <source>
        <dbReference type="ARBA" id="ARBA00022692"/>
    </source>
</evidence>
<evidence type="ECO:0000256" key="5">
    <source>
        <dbReference type="ARBA" id="ARBA00022989"/>
    </source>
</evidence>
<evidence type="ECO:0000256" key="6">
    <source>
        <dbReference type="ARBA" id="ARBA00023136"/>
    </source>
</evidence>
<keyword evidence="3" id="KW-0104">Cadmium</keyword>
<reference evidence="12" key="1">
    <citation type="journal article" date="2019" name="Int. J. Syst. Evol. Microbiol.">
        <title>The Global Catalogue of Microorganisms (GCM) 10K type strain sequencing project: providing services to taxonomists for standard genome sequencing and annotation.</title>
        <authorList>
            <consortium name="The Broad Institute Genomics Platform"/>
            <consortium name="The Broad Institute Genome Sequencing Center for Infectious Disease"/>
            <person name="Wu L."/>
            <person name="Ma J."/>
        </authorList>
    </citation>
    <scope>NUCLEOTIDE SEQUENCE [LARGE SCALE GENOMIC DNA]</scope>
    <source>
        <strain evidence="12">CCUG 63287</strain>
    </source>
</reference>
<dbReference type="NCBIfam" id="TIGR01512">
    <property type="entry name" value="ATPase-IB2_Cd"/>
    <property type="match status" value="1"/>
</dbReference>
<comment type="subcellular location">
    <subcellularLocation>
        <location evidence="9">Cell membrane</location>
    </subcellularLocation>
    <subcellularLocation>
        <location evidence="1">Membrane</location>
        <topology evidence="1">Multi-pass membrane protein</topology>
    </subcellularLocation>
</comment>
<dbReference type="InterPro" id="IPR023298">
    <property type="entry name" value="ATPase_P-typ_TM_dom_sf"/>
</dbReference>
<organism evidence="11 12">
    <name type="scientific">Lactococcus nasutitermitis</name>
    <dbReference type="NCBI Taxonomy" id="1652957"/>
    <lineage>
        <taxon>Bacteria</taxon>
        <taxon>Bacillati</taxon>
        <taxon>Bacillota</taxon>
        <taxon>Bacilli</taxon>
        <taxon>Lactobacillales</taxon>
        <taxon>Streptococcaceae</taxon>
        <taxon>Lactococcus</taxon>
    </lineage>
</organism>
<feature type="transmembrane region" description="Helical" evidence="9">
    <location>
        <begin position="30"/>
        <end position="50"/>
    </location>
</feature>
<keyword evidence="9" id="KW-0547">Nucleotide-binding</keyword>
<dbReference type="SUPFAM" id="SSF56784">
    <property type="entry name" value="HAD-like"/>
    <property type="match status" value="1"/>
</dbReference>
<name>A0ABV9JE92_9LACT</name>
<dbReference type="PANTHER" id="PTHR48085">
    <property type="entry name" value="CADMIUM/ZINC-TRANSPORTING ATPASE HMA2-RELATED"/>
    <property type="match status" value="1"/>
</dbReference>
<dbReference type="Gene3D" id="3.40.50.1000">
    <property type="entry name" value="HAD superfamily/HAD-like"/>
    <property type="match status" value="1"/>
</dbReference>
<evidence type="ECO:0000313" key="12">
    <source>
        <dbReference type="Proteomes" id="UP001595987"/>
    </source>
</evidence>
<evidence type="ECO:0000256" key="1">
    <source>
        <dbReference type="ARBA" id="ARBA00004141"/>
    </source>
</evidence>
<dbReference type="InterPro" id="IPR001757">
    <property type="entry name" value="P_typ_ATPase"/>
</dbReference>
<dbReference type="InterPro" id="IPR059000">
    <property type="entry name" value="ATPase_P-type_domA"/>
</dbReference>
<dbReference type="CDD" id="cd07544">
    <property type="entry name" value="P-type_ATPase_HM"/>
    <property type="match status" value="1"/>
</dbReference>
<dbReference type="InterPro" id="IPR018303">
    <property type="entry name" value="ATPase_P-typ_P_site"/>
</dbReference>
<dbReference type="EMBL" id="JBHSGD010000002">
    <property type="protein sequence ID" value="MFC4651700.1"/>
    <property type="molecule type" value="Genomic_DNA"/>
</dbReference>
<dbReference type="PRINTS" id="PR00119">
    <property type="entry name" value="CATATPASE"/>
</dbReference>
<comment type="similarity">
    <text evidence="2 9">Belongs to the cation transport ATPase (P-type) (TC 3.A.3) family. Type IB subfamily.</text>
</comment>
<dbReference type="NCBIfam" id="TIGR01525">
    <property type="entry name" value="ATPase-IB_hvy"/>
    <property type="match status" value="1"/>
</dbReference>
<comment type="caution">
    <text evidence="11">The sequence shown here is derived from an EMBL/GenBank/DDBJ whole genome shotgun (WGS) entry which is preliminary data.</text>
</comment>
<evidence type="ECO:0000256" key="8">
    <source>
        <dbReference type="ARBA" id="ARBA00049338"/>
    </source>
</evidence>
<evidence type="ECO:0000256" key="7">
    <source>
        <dbReference type="ARBA" id="ARBA00039103"/>
    </source>
</evidence>
<evidence type="ECO:0000256" key="2">
    <source>
        <dbReference type="ARBA" id="ARBA00006024"/>
    </source>
</evidence>
<evidence type="ECO:0000256" key="3">
    <source>
        <dbReference type="ARBA" id="ARBA00022539"/>
    </source>
</evidence>
<keyword evidence="5 9" id="KW-1133">Transmembrane helix</keyword>
<dbReference type="Proteomes" id="UP001595987">
    <property type="component" value="Unassembled WGS sequence"/>
</dbReference>
<dbReference type="InterPro" id="IPR027256">
    <property type="entry name" value="P-typ_ATPase_IB"/>
</dbReference>
<accession>A0ABV9JE92</accession>
<comment type="catalytic activity">
    <reaction evidence="8">
        <text>Cd(2+)(in) + ATP + H2O = Cd(2+)(out) + ADP + phosphate + H(+)</text>
        <dbReference type="Rhea" id="RHEA:12132"/>
        <dbReference type="ChEBI" id="CHEBI:15377"/>
        <dbReference type="ChEBI" id="CHEBI:15378"/>
        <dbReference type="ChEBI" id="CHEBI:30616"/>
        <dbReference type="ChEBI" id="CHEBI:43474"/>
        <dbReference type="ChEBI" id="CHEBI:48775"/>
        <dbReference type="ChEBI" id="CHEBI:456216"/>
        <dbReference type="EC" id="7.2.2.21"/>
    </reaction>
</comment>
<dbReference type="RefSeq" id="WP_213536637.1">
    <property type="nucleotide sequence ID" value="NZ_BOVQ01000008.1"/>
</dbReference>
<keyword evidence="4 9" id="KW-0812">Transmembrane</keyword>
<feature type="transmembrane region" description="Helical" evidence="9">
    <location>
        <begin position="227"/>
        <end position="245"/>
    </location>
</feature>
<feature type="transmembrane region" description="Helical" evidence="9">
    <location>
        <begin position="7"/>
        <end position="24"/>
    </location>
</feature>
<gene>
    <name evidence="11" type="ORF">ACFO26_02125</name>
</gene>
<dbReference type="InterPro" id="IPR036412">
    <property type="entry name" value="HAD-like_sf"/>
</dbReference>
<dbReference type="NCBIfam" id="TIGR01494">
    <property type="entry name" value="ATPase_P-type"/>
    <property type="match status" value="1"/>
</dbReference>
<dbReference type="InterPro" id="IPR008250">
    <property type="entry name" value="ATPase_P-typ_transduc_dom_A_sf"/>
</dbReference>
<dbReference type="InterPro" id="IPR023299">
    <property type="entry name" value="ATPase_P-typ_cyto_dom_N"/>
</dbReference>
<proteinExistence type="inferred from homology"/>
<dbReference type="SUPFAM" id="SSF81653">
    <property type="entry name" value="Calcium ATPase, transduction domain A"/>
    <property type="match status" value="1"/>
</dbReference>
<evidence type="ECO:0000259" key="10">
    <source>
        <dbReference type="Pfam" id="PF00122"/>
    </source>
</evidence>
<evidence type="ECO:0000313" key="11">
    <source>
        <dbReference type="EMBL" id="MFC4651700.1"/>
    </source>
</evidence>
<keyword evidence="9" id="KW-0479">Metal-binding</keyword>
<dbReference type="PANTHER" id="PTHR48085:SF5">
    <property type="entry name" value="CADMIUM_ZINC-TRANSPORTING ATPASE HMA4-RELATED"/>
    <property type="match status" value="1"/>
</dbReference>
<dbReference type="PROSITE" id="PS00154">
    <property type="entry name" value="ATPASE_E1_E2"/>
    <property type="match status" value="1"/>
</dbReference>
<dbReference type="SUPFAM" id="SSF81665">
    <property type="entry name" value="Calcium ATPase, transmembrane domain M"/>
    <property type="match status" value="1"/>
</dbReference>
<feature type="domain" description="P-type ATPase A" evidence="10">
    <location>
        <begin position="112"/>
        <end position="210"/>
    </location>
</feature>
<dbReference type="InterPro" id="IPR023214">
    <property type="entry name" value="HAD_sf"/>
</dbReference>
<sequence length="593" mass="63316">MKNWQKLVLVFLIALAALIAYFGFGQSFIAQLIITVVGGFLALTMFIGMIKTLRNGSYGVDLLAITAIIVTLLVGEYWASLIIVLMLVGGETLEDYATGRANRELSALLKKSPEVAHVKIGEKLIDKALDDVEVDSILLIKPMEVVPIDGLLLSAAAVLDESSVTGETKPNELVAGDTVMSGAINGNSSIEIQTTVLARDSQFQKIIHLVREAKDTPANFVRLADRYAIPFTIIAYIIAGIAFAISRNPVRIAEVLVVASPCPLILAAPIAFVGGMSRASKNGFLIKNGTIIEKLATAKAIFFDKTGTITDGKIAVDEILPAEHISQNELLEIVYSIEKSSSHVLAKAISDYAESREIATKNLTELSETVGMGVEAKINGQTVKIGRSQFADAPDELDYDTAFYVSRDGDYIGAVTFSDSLRPEAKQVMTELSKLGVAEITMLTGDNSRVARKIAQEVNISKVYAGLLPGEKLEHIKAATLHPVIMVGDGVNDAPALTLADVGISVGSGNSTVASEAADIVLLKNDLTNVTKSIQISRDTMRIARQAVLIGIIICILLMIIAATGLIPAIIGAVFQEVIDVVSILYALRALRG</sequence>
<feature type="transmembrane region" description="Helical" evidence="9">
    <location>
        <begin position="543"/>
        <end position="563"/>
    </location>
</feature>